<dbReference type="PRINTS" id="PR00360">
    <property type="entry name" value="C2DOMAIN"/>
</dbReference>
<feature type="transmembrane region" description="Helical" evidence="9">
    <location>
        <begin position="468"/>
        <end position="493"/>
    </location>
</feature>
<feature type="domain" description="C2" evidence="10">
    <location>
        <begin position="264"/>
        <end position="381"/>
    </location>
</feature>
<gene>
    <name evidence="11" type="primary">mctp1b</name>
</gene>
<evidence type="ECO:0000256" key="8">
    <source>
        <dbReference type="ARBA" id="ARBA00023136"/>
    </source>
</evidence>
<comment type="subcellular location">
    <subcellularLocation>
        <location evidence="1">Membrane</location>
        <topology evidence="1">Multi-pass membrane protein</topology>
    </subcellularLocation>
</comment>
<dbReference type="GO" id="GO:0046928">
    <property type="term" value="P:regulation of neurotransmitter secretion"/>
    <property type="evidence" value="ECO:0007669"/>
    <property type="project" value="TreeGrafter"/>
</dbReference>
<protein>
    <submittedName>
        <fullName evidence="11">Multiple C2 and transmembrane domain containing 1</fullName>
    </submittedName>
</protein>
<dbReference type="PANTHER" id="PTHR45911">
    <property type="entry name" value="C2 DOMAIN-CONTAINING PROTEIN"/>
    <property type="match status" value="1"/>
</dbReference>
<keyword evidence="3 9" id="KW-0812">Transmembrane</keyword>
<dbReference type="InterPro" id="IPR000008">
    <property type="entry name" value="C2_dom"/>
</dbReference>
<evidence type="ECO:0000256" key="9">
    <source>
        <dbReference type="SAM" id="Phobius"/>
    </source>
</evidence>
<dbReference type="GeneTree" id="ENSGT00940000156031"/>
<dbReference type="CDD" id="cd08377">
    <property type="entry name" value="C2C_MCTP_PRT"/>
    <property type="match status" value="1"/>
</dbReference>
<organism evidence="11 12">
    <name type="scientific">Sander lucioperca</name>
    <name type="common">Pike-perch</name>
    <name type="synonym">Perca lucioperca</name>
    <dbReference type="NCBI Taxonomy" id="283035"/>
    <lineage>
        <taxon>Eukaryota</taxon>
        <taxon>Metazoa</taxon>
        <taxon>Chordata</taxon>
        <taxon>Craniata</taxon>
        <taxon>Vertebrata</taxon>
        <taxon>Euteleostomi</taxon>
        <taxon>Actinopterygii</taxon>
        <taxon>Neopterygii</taxon>
        <taxon>Teleostei</taxon>
        <taxon>Neoteleostei</taxon>
        <taxon>Acanthomorphata</taxon>
        <taxon>Eupercaria</taxon>
        <taxon>Perciformes</taxon>
        <taxon>Percoidei</taxon>
        <taxon>Percidae</taxon>
        <taxon>Luciopercinae</taxon>
        <taxon>Sander</taxon>
    </lineage>
</organism>
<evidence type="ECO:0000256" key="2">
    <source>
        <dbReference type="ARBA" id="ARBA00007923"/>
    </source>
</evidence>
<proteinExistence type="inferred from homology"/>
<dbReference type="PANTHER" id="PTHR45911:SF3">
    <property type="entry name" value="DYSFERLIN-RELATED"/>
    <property type="match status" value="1"/>
</dbReference>
<feature type="domain" description="C2" evidence="10">
    <location>
        <begin position="1"/>
        <end position="101"/>
    </location>
</feature>
<sequence>MYKLEIELKRGHNLAVRDRGGSSDPYVKFKLAGKEVFRSKTIHKNLNPVWDEKTTLIMDCLSDPLYVKVFDYDFGLQDDFMGSAYLYLESLEQQRTIPVTLVLTDSQHPDQDLGNLELAVTLTPKDSPIEERRDSTVRIYTQSMRLSELHRKSQLWRGIVSIALIEGRNLIPMDPNGLSDPYVKFRLGPQKYRKIQERSGHNINIVQCLLSSCQLDLSTLSKEQTHHLELALEESRGYVVLLVTLTASAHVSIADLSVTPLDDPQERREILKRYSFSNWRDVGIVQVKVMRAEGLMAADVTGKSDPFCVLELINDRLQTHTVYKNLNPEWNKVFTFNVKDIHSVLEVTVFDEDRDRSADFLGKVAIPLLHIRNGEQKSYVLKNKELTGPTKGVIYLEIDVIYNTFKAALKTGVPAEQKYIEEEPKVSKQLLQQNFNRVKRCIMVLISYGTFINSCFEWESAQRSIVSFVLFVVVVWNFELYMLPLALLLLLVWNYFFSSSRETADESEPKGFMGKLYAIQDVFISVQSALDDVASYGERIKNTGNWTVPFLSWLAITALCSATVLLYLVPLRYLVLAWGVNKFTKKLRDPYMIDNNELLDFLSRVPSDVQVVGNS</sequence>
<evidence type="ECO:0000256" key="4">
    <source>
        <dbReference type="ARBA" id="ARBA00022723"/>
    </source>
</evidence>
<dbReference type="CDD" id="cd04042">
    <property type="entry name" value="C2A_MCTP_PRT"/>
    <property type="match status" value="1"/>
</dbReference>
<keyword evidence="4" id="KW-0479">Metal-binding</keyword>
<evidence type="ECO:0000256" key="3">
    <source>
        <dbReference type="ARBA" id="ARBA00022692"/>
    </source>
</evidence>
<reference evidence="11" key="2">
    <citation type="submission" date="2025-09" db="UniProtKB">
        <authorList>
            <consortium name="Ensembl"/>
        </authorList>
    </citation>
    <scope>IDENTIFICATION</scope>
</reference>
<evidence type="ECO:0000256" key="7">
    <source>
        <dbReference type="ARBA" id="ARBA00022989"/>
    </source>
</evidence>
<evidence type="ECO:0000256" key="1">
    <source>
        <dbReference type="ARBA" id="ARBA00004141"/>
    </source>
</evidence>
<comment type="similarity">
    <text evidence="2">Belongs to the MCTP family.</text>
</comment>
<dbReference type="InterPro" id="IPR035892">
    <property type="entry name" value="C2_domain_sf"/>
</dbReference>
<keyword evidence="5" id="KW-0677">Repeat</keyword>
<keyword evidence="12" id="KW-1185">Reference proteome</keyword>
<feature type="transmembrane region" description="Helical" evidence="9">
    <location>
        <begin position="550"/>
        <end position="578"/>
    </location>
</feature>
<dbReference type="Pfam" id="PF00168">
    <property type="entry name" value="C2"/>
    <property type="match status" value="3"/>
</dbReference>
<dbReference type="FunFam" id="2.60.40.150:FF:000287">
    <property type="entry name" value="Multiple C2 domains, transmembrane 1b"/>
    <property type="match status" value="1"/>
</dbReference>
<keyword evidence="6" id="KW-0106">Calcium</keyword>
<evidence type="ECO:0000256" key="5">
    <source>
        <dbReference type="ARBA" id="ARBA00022737"/>
    </source>
</evidence>
<dbReference type="SUPFAM" id="SSF49562">
    <property type="entry name" value="C2 domain (Calcium/lipid-binding domain, CaLB)"/>
    <property type="match status" value="3"/>
</dbReference>
<dbReference type="PROSITE" id="PS50004">
    <property type="entry name" value="C2"/>
    <property type="match status" value="2"/>
</dbReference>
<keyword evidence="7 9" id="KW-1133">Transmembrane helix</keyword>
<evidence type="ECO:0000259" key="10">
    <source>
        <dbReference type="PROSITE" id="PS50004"/>
    </source>
</evidence>
<dbReference type="GO" id="GO:0030672">
    <property type="term" value="C:synaptic vesicle membrane"/>
    <property type="evidence" value="ECO:0007669"/>
    <property type="project" value="TreeGrafter"/>
</dbReference>
<dbReference type="SMART" id="SM00239">
    <property type="entry name" value="C2"/>
    <property type="match status" value="2"/>
</dbReference>
<dbReference type="Ensembl" id="ENSSLUT00000035154.1">
    <property type="protein sequence ID" value="ENSSLUP00000034095.1"/>
    <property type="gene ID" value="ENSSLUG00000014481.1"/>
</dbReference>
<evidence type="ECO:0000256" key="6">
    <source>
        <dbReference type="ARBA" id="ARBA00022837"/>
    </source>
</evidence>
<dbReference type="GO" id="GO:0005509">
    <property type="term" value="F:calcium ion binding"/>
    <property type="evidence" value="ECO:0007669"/>
    <property type="project" value="TreeGrafter"/>
</dbReference>
<reference evidence="11" key="1">
    <citation type="submission" date="2025-08" db="UniProtKB">
        <authorList>
            <consortium name="Ensembl"/>
        </authorList>
    </citation>
    <scope>IDENTIFICATION</scope>
</reference>
<dbReference type="Proteomes" id="UP000694568">
    <property type="component" value="Unplaced"/>
</dbReference>
<dbReference type="AlphaFoldDB" id="A0A8C9Z3A3"/>
<accession>A0A8C9Z3A3</accession>
<evidence type="ECO:0000313" key="11">
    <source>
        <dbReference type="Ensembl" id="ENSSLUP00000034095.1"/>
    </source>
</evidence>
<evidence type="ECO:0000313" key="12">
    <source>
        <dbReference type="Proteomes" id="UP000694568"/>
    </source>
</evidence>
<keyword evidence="8 9" id="KW-0472">Membrane</keyword>
<dbReference type="Gene3D" id="2.60.40.150">
    <property type="entry name" value="C2 domain"/>
    <property type="match status" value="3"/>
</dbReference>
<dbReference type="FunFam" id="2.60.40.150:FF:000019">
    <property type="entry name" value="Multiple C2 and transmembrane domain-containing protein 2 isoform 1"/>
    <property type="match status" value="1"/>
</dbReference>
<name>A0A8C9Z3A3_SANLU</name>